<comment type="similarity">
    <text evidence="3">Belongs to the glycosyl hydrolase 5 (cellulase A) family.</text>
</comment>
<feature type="chain" id="PRO_5014357565" description="mannan endo-1,4-beta-mannosidase" evidence="10">
    <location>
        <begin position="22"/>
        <end position="478"/>
    </location>
</feature>
<reference evidence="12 13" key="1">
    <citation type="journal article" date="2017" name="Mol. Biol. Evol.">
        <title>The 4-celled Tetrabaena socialis nuclear genome reveals the essential components for genetic control of cell number at the origin of multicellularity in the volvocine lineage.</title>
        <authorList>
            <person name="Featherston J."/>
            <person name="Arakaki Y."/>
            <person name="Hanschen E.R."/>
            <person name="Ferris P.J."/>
            <person name="Michod R.E."/>
            <person name="Olson B.J.S.C."/>
            <person name="Nozaki H."/>
            <person name="Durand P.M."/>
        </authorList>
    </citation>
    <scope>NUCLEOTIDE SEQUENCE [LARGE SCALE GENOMIC DNA]</scope>
    <source>
        <strain evidence="12 13">NIES-571</strain>
    </source>
</reference>
<evidence type="ECO:0000256" key="7">
    <source>
        <dbReference type="ARBA" id="ARBA00022801"/>
    </source>
</evidence>
<sequence>MPRWGAWLVPLLPLLAVMSRAGFVQRCGAQLCLDGSPFYFQGADSYWLIDYVKRDPSMIDTFFDYCNQFGLRVIRLWAFNHKMPYAGPIPQYDEDEFTGLDFIVDSAGRKGIKLILAFGGIWAAYRTPVDFMTMAGIDADGKDLLYFYGSPELRAFYKLHITAIVTRVNTYNSVRYADDPAIMMWDVLNEPRCPGCDASDQATQQSFLQDMAAHLKAQAPSQLAALGTEGYFWGDNEGWNPGKLAAGERGVWPSTGGGWVSVGRSVGRAPSQLAALGTEGYFWGDNEGWNPGAATVCEGEDWTKINTDNTALDVAVVPGPRVPLPSFALICCLGSCAPTLLLQYVKLHESICSGLGKPLVMEEYGAILPAFTEAERVQLFRLTADLLEASKQSGGPLMGVMFWNAAIGTVNDDGYNIYLDAPITTPAPTAAPAAAPEGGAAPAGPAGEPGRAAITPNLEGAAAWPLGPRVHNEKGKGG</sequence>
<keyword evidence="13" id="KW-1185">Reference proteome</keyword>
<keyword evidence="7" id="KW-0378">Hydrolase</keyword>
<evidence type="ECO:0000256" key="4">
    <source>
        <dbReference type="ARBA" id="ARBA00012706"/>
    </source>
</evidence>
<dbReference type="PANTHER" id="PTHR31451">
    <property type="match status" value="1"/>
</dbReference>
<proteinExistence type="inferred from homology"/>
<accession>A0A2J8ADR0</accession>
<protein>
    <recommendedName>
        <fullName evidence="4">mannan endo-1,4-beta-mannosidase</fullName>
        <ecNumber evidence="4">3.2.1.78</ecNumber>
    </recommendedName>
</protein>
<keyword evidence="8" id="KW-0326">Glycosidase</keyword>
<evidence type="ECO:0000259" key="11">
    <source>
        <dbReference type="Pfam" id="PF26410"/>
    </source>
</evidence>
<evidence type="ECO:0000313" key="13">
    <source>
        <dbReference type="Proteomes" id="UP000236333"/>
    </source>
</evidence>
<feature type="domain" description="Glycoside hydrolase family 5" evidence="11">
    <location>
        <begin position="23"/>
        <end position="231"/>
    </location>
</feature>
<dbReference type="PANTHER" id="PTHR31451:SF39">
    <property type="entry name" value="MANNAN ENDO-1,4-BETA-MANNOSIDASE 1"/>
    <property type="match status" value="1"/>
</dbReference>
<dbReference type="EC" id="3.2.1.78" evidence="4"/>
<evidence type="ECO:0000256" key="10">
    <source>
        <dbReference type="SAM" id="SignalP"/>
    </source>
</evidence>
<feature type="region of interest" description="Disordered" evidence="9">
    <location>
        <begin position="428"/>
        <end position="478"/>
    </location>
</feature>
<dbReference type="GO" id="GO:0005576">
    <property type="term" value="C:extracellular region"/>
    <property type="evidence" value="ECO:0007669"/>
    <property type="project" value="UniProtKB-SubCell"/>
</dbReference>
<dbReference type="Pfam" id="PF26410">
    <property type="entry name" value="GH5_mannosidase"/>
    <property type="match status" value="1"/>
</dbReference>
<keyword evidence="5" id="KW-0964">Secreted</keyword>
<dbReference type="Gene3D" id="3.20.20.80">
    <property type="entry name" value="Glycosidases"/>
    <property type="match status" value="2"/>
</dbReference>
<dbReference type="AlphaFoldDB" id="A0A2J8ADR0"/>
<evidence type="ECO:0000313" key="12">
    <source>
        <dbReference type="EMBL" id="PNH10658.1"/>
    </source>
</evidence>
<dbReference type="InterPro" id="IPR001547">
    <property type="entry name" value="Glyco_hydro_5"/>
</dbReference>
<evidence type="ECO:0000256" key="9">
    <source>
        <dbReference type="SAM" id="MobiDB-lite"/>
    </source>
</evidence>
<name>A0A2J8ADR0_9CHLO</name>
<dbReference type="GO" id="GO:0016985">
    <property type="term" value="F:mannan endo-1,4-beta-mannosidase activity"/>
    <property type="evidence" value="ECO:0007669"/>
    <property type="project" value="UniProtKB-EC"/>
</dbReference>
<evidence type="ECO:0000256" key="5">
    <source>
        <dbReference type="ARBA" id="ARBA00022525"/>
    </source>
</evidence>
<evidence type="ECO:0000256" key="1">
    <source>
        <dbReference type="ARBA" id="ARBA00001678"/>
    </source>
</evidence>
<dbReference type="SUPFAM" id="SSF51445">
    <property type="entry name" value="(Trans)glycosidases"/>
    <property type="match status" value="1"/>
</dbReference>
<dbReference type="InterPro" id="IPR045053">
    <property type="entry name" value="MAN-like"/>
</dbReference>
<dbReference type="InterPro" id="IPR017853">
    <property type="entry name" value="GH"/>
</dbReference>
<dbReference type="Proteomes" id="UP000236333">
    <property type="component" value="Unassembled WGS sequence"/>
</dbReference>
<keyword evidence="6 10" id="KW-0732">Signal</keyword>
<comment type="subcellular location">
    <subcellularLocation>
        <location evidence="2">Secreted</location>
    </subcellularLocation>
</comment>
<organism evidence="12 13">
    <name type="scientific">Tetrabaena socialis</name>
    <dbReference type="NCBI Taxonomy" id="47790"/>
    <lineage>
        <taxon>Eukaryota</taxon>
        <taxon>Viridiplantae</taxon>
        <taxon>Chlorophyta</taxon>
        <taxon>core chlorophytes</taxon>
        <taxon>Chlorophyceae</taxon>
        <taxon>CS clade</taxon>
        <taxon>Chlamydomonadales</taxon>
        <taxon>Tetrabaenaceae</taxon>
        <taxon>Tetrabaena</taxon>
    </lineage>
</organism>
<gene>
    <name evidence="12" type="ORF">TSOC_002590</name>
</gene>
<evidence type="ECO:0000256" key="6">
    <source>
        <dbReference type="ARBA" id="ARBA00022729"/>
    </source>
</evidence>
<evidence type="ECO:0000256" key="2">
    <source>
        <dbReference type="ARBA" id="ARBA00004613"/>
    </source>
</evidence>
<dbReference type="OrthoDB" id="406631at2759"/>
<dbReference type="EMBL" id="PGGS01000050">
    <property type="protein sequence ID" value="PNH10658.1"/>
    <property type="molecule type" value="Genomic_DNA"/>
</dbReference>
<comment type="catalytic activity">
    <reaction evidence="1">
        <text>Random hydrolysis of (1-&gt;4)-beta-D-mannosidic linkages in mannans, galactomannans and glucomannans.</text>
        <dbReference type="EC" id="3.2.1.78"/>
    </reaction>
</comment>
<comment type="caution">
    <text evidence="12">The sequence shown here is derived from an EMBL/GenBank/DDBJ whole genome shotgun (WGS) entry which is preliminary data.</text>
</comment>
<feature type="compositionally biased region" description="Low complexity" evidence="9">
    <location>
        <begin position="428"/>
        <end position="454"/>
    </location>
</feature>
<evidence type="ECO:0000256" key="3">
    <source>
        <dbReference type="ARBA" id="ARBA00005641"/>
    </source>
</evidence>
<evidence type="ECO:0000256" key="8">
    <source>
        <dbReference type="ARBA" id="ARBA00023295"/>
    </source>
</evidence>
<feature type="signal peptide" evidence="10">
    <location>
        <begin position="1"/>
        <end position="21"/>
    </location>
</feature>